<dbReference type="Proteomes" id="UP000281915">
    <property type="component" value="Unassembled WGS sequence"/>
</dbReference>
<sequence>MSRFLIKLIINGVIVVGSLIWFTNATWGSAILAALGLTVIAYLLGDQLILRATNNITATIADAVIAAVYLWAVSRAFNWDLSFGELIATVAILGVAEFFFHRYLGLNDVANAGTEK</sequence>
<feature type="transmembrane region" description="Helical" evidence="1">
    <location>
        <begin position="56"/>
        <end position="77"/>
    </location>
</feature>
<protein>
    <submittedName>
        <fullName evidence="2">DUF2512 family protein</fullName>
    </submittedName>
</protein>
<dbReference type="EMBL" id="RHHT01000053">
    <property type="protein sequence ID" value="RNB74094.1"/>
    <property type="molecule type" value="Genomic_DNA"/>
</dbReference>
<accession>A0A3M8CEF9</accession>
<evidence type="ECO:0000313" key="2">
    <source>
        <dbReference type="EMBL" id="RNB74094.1"/>
    </source>
</evidence>
<feature type="transmembrane region" description="Helical" evidence="1">
    <location>
        <begin position="27"/>
        <end position="44"/>
    </location>
</feature>
<dbReference type="AlphaFoldDB" id="A0A3M8CEF9"/>
<dbReference type="Pfam" id="PF10710">
    <property type="entry name" value="DUF2512"/>
    <property type="match status" value="1"/>
</dbReference>
<proteinExistence type="predicted"/>
<keyword evidence="1" id="KW-0812">Transmembrane</keyword>
<keyword evidence="1" id="KW-1133">Transmembrane helix</keyword>
<feature type="transmembrane region" description="Helical" evidence="1">
    <location>
        <begin position="83"/>
        <end position="100"/>
    </location>
</feature>
<dbReference type="InterPro" id="IPR019649">
    <property type="entry name" value="DUF2512"/>
</dbReference>
<keyword evidence="1" id="KW-0472">Membrane</keyword>
<evidence type="ECO:0000256" key="1">
    <source>
        <dbReference type="SAM" id="Phobius"/>
    </source>
</evidence>
<reference evidence="2 3" key="1">
    <citation type="submission" date="2018-10" db="EMBL/GenBank/DDBJ databases">
        <title>Phylogenomics of Brevibacillus.</title>
        <authorList>
            <person name="Dunlap C."/>
        </authorList>
    </citation>
    <scope>NUCLEOTIDE SEQUENCE [LARGE SCALE GENOMIC DNA]</scope>
    <source>
        <strain evidence="2 3">JCM 15085</strain>
    </source>
</reference>
<organism evidence="2 3">
    <name type="scientific">Brevibacillus panacihumi</name>
    <dbReference type="NCBI Taxonomy" id="497735"/>
    <lineage>
        <taxon>Bacteria</taxon>
        <taxon>Bacillati</taxon>
        <taxon>Bacillota</taxon>
        <taxon>Bacilli</taxon>
        <taxon>Bacillales</taxon>
        <taxon>Paenibacillaceae</taxon>
        <taxon>Brevibacillus</taxon>
    </lineage>
</organism>
<gene>
    <name evidence="2" type="ORF">EDM58_20590</name>
</gene>
<dbReference type="RefSeq" id="WP_122914986.1">
    <property type="nucleotide sequence ID" value="NZ_RHHT01000053.1"/>
</dbReference>
<feature type="transmembrane region" description="Helical" evidence="1">
    <location>
        <begin position="5"/>
        <end position="21"/>
    </location>
</feature>
<evidence type="ECO:0000313" key="3">
    <source>
        <dbReference type="Proteomes" id="UP000281915"/>
    </source>
</evidence>
<name>A0A3M8CEF9_9BACL</name>
<comment type="caution">
    <text evidence="2">The sequence shown here is derived from an EMBL/GenBank/DDBJ whole genome shotgun (WGS) entry which is preliminary data.</text>
</comment>